<accession>A0A5M3VWQ5</accession>
<evidence type="ECO:0000313" key="2">
    <source>
        <dbReference type="Proteomes" id="UP000334990"/>
    </source>
</evidence>
<dbReference type="Proteomes" id="UP000334990">
    <property type="component" value="Unassembled WGS sequence"/>
</dbReference>
<reference evidence="1 2" key="1">
    <citation type="submission" date="2019-10" db="EMBL/GenBank/DDBJ databases">
        <title>Whole genome shotgun sequence of Acrocarpospora corrugata NBRC 13972.</title>
        <authorList>
            <person name="Ichikawa N."/>
            <person name="Kimura A."/>
            <person name="Kitahashi Y."/>
            <person name="Komaki H."/>
            <person name="Oguchi A."/>
        </authorList>
    </citation>
    <scope>NUCLEOTIDE SEQUENCE [LARGE SCALE GENOMIC DNA]</scope>
    <source>
        <strain evidence="1 2">NBRC 13972</strain>
    </source>
</reference>
<keyword evidence="2" id="KW-1185">Reference proteome</keyword>
<gene>
    <name evidence="1" type="ORF">Acor_33410</name>
</gene>
<proteinExistence type="predicted"/>
<dbReference type="InterPro" id="IPR045991">
    <property type="entry name" value="DUF5947"/>
</dbReference>
<evidence type="ECO:0000313" key="1">
    <source>
        <dbReference type="EMBL" id="GES01277.1"/>
    </source>
</evidence>
<dbReference type="EMBL" id="BLAD01000049">
    <property type="protein sequence ID" value="GES01277.1"/>
    <property type="molecule type" value="Genomic_DNA"/>
</dbReference>
<comment type="caution">
    <text evidence="1">The sequence shown here is derived from an EMBL/GenBank/DDBJ whole genome shotgun (WGS) entry which is preliminary data.</text>
</comment>
<sequence>MTRGGLDRVINRTVVRTRQAPEPCELCGAPLRAAHDHILEEHREEQLLCACRPCALLFERGAASLGRFQLVPDRRVRLTGPPLADLGVPVGLAFFVRKPDGPVVAHYPSPVGATRWDLDAATWARLTTEYEQLSSMRPAVEAFLVAVVRGMDERWLVPIDDCHRLVALVRGEWKGMSGGQQLWTRIARFFAELSAREEKGGRHGSDQGGQTRRGA</sequence>
<dbReference type="AlphaFoldDB" id="A0A5M3VWQ5"/>
<name>A0A5M3VWQ5_9ACTN</name>
<dbReference type="Pfam" id="PF19372">
    <property type="entry name" value="DUF5947"/>
    <property type="match status" value="1"/>
</dbReference>
<dbReference type="OrthoDB" id="152349at2"/>
<organism evidence="1 2">
    <name type="scientific">Acrocarpospora corrugata</name>
    <dbReference type="NCBI Taxonomy" id="35763"/>
    <lineage>
        <taxon>Bacteria</taxon>
        <taxon>Bacillati</taxon>
        <taxon>Actinomycetota</taxon>
        <taxon>Actinomycetes</taxon>
        <taxon>Streptosporangiales</taxon>
        <taxon>Streptosporangiaceae</taxon>
        <taxon>Acrocarpospora</taxon>
    </lineage>
</organism>
<protein>
    <submittedName>
        <fullName evidence="1">Uncharacterized protein</fullName>
    </submittedName>
</protein>